<feature type="transmembrane region" description="Helical" evidence="1">
    <location>
        <begin position="6"/>
        <end position="25"/>
    </location>
</feature>
<proteinExistence type="predicted"/>
<evidence type="ECO:0000313" key="2">
    <source>
        <dbReference type="EMBL" id="AUJ30913.1"/>
    </source>
</evidence>
<gene>
    <name evidence="2" type="ORF">BSQ49_09890</name>
</gene>
<evidence type="ECO:0000313" key="3">
    <source>
        <dbReference type="Proteomes" id="UP000314960"/>
    </source>
</evidence>
<dbReference type="InterPro" id="IPR010315">
    <property type="entry name" value="DUF915_hydro-like"/>
</dbReference>
<sequence length="282" mass="32504">MSWTFIGIVTIFIILICFLIKFLAWGRPTNQVNDRSESIPTLYMHGYGAGVRSSNGMIAYASNHQGATKVLTARIDSAGHVTLSGNWPKGTRHPLIQVLQMDNTYYNYHVTSKWFYNLIILLQRRYHIRRYNTVSHSMGNITTMFYQVKYGHNTKLPKLNKQVNLAGHFDGIIGIDDKVNRNYFLQDGKPRYINSYYKYLLNHRNGYPSGVKILNIFGNLENGSNSDGDVTNISARSLKYLLRDKYTSYQEIEIKGKGGQHSQLHENPQVDYYIGNFLWKNK</sequence>
<keyword evidence="1" id="KW-0472">Membrane</keyword>
<evidence type="ECO:0000256" key="1">
    <source>
        <dbReference type="SAM" id="Phobius"/>
    </source>
</evidence>
<keyword evidence="2" id="KW-0378">Hydrolase</keyword>
<dbReference type="SUPFAM" id="SSF53474">
    <property type="entry name" value="alpha/beta-Hydrolases"/>
    <property type="match status" value="1"/>
</dbReference>
<dbReference type="InterPro" id="IPR029058">
    <property type="entry name" value="AB_hydrolase_fold"/>
</dbReference>
<dbReference type="Gene3D" id="3.40.50.1820">
    <property type="entry name" value="alpha/beta hydrolase"/>
    <property type="match status" value="1"/>
</dbReference>
<dbReference type="AlphaFoldDB" id="A0A3S6QS82"/>
<reference evidence="2 3" key="1">
    <citation type="submission" date="2016-11" db="EMBL/GenBank/DDBJ databases">
        <title>Interaction between Lactobacillus species and yeast in water kefir.</title>
        <authorList>
            <person name="Behr J."/>
            <person name="Xu D."/>
            <person name="Vogel R.F."/>
        </authorList>
    </citation>
    <scope>NUCLEOTIDE SEQUENCE [LARGE SCALE GENOMIC DNA]</scope>
    <source>
        <strain evidence="2 3">TMW 1.1822</strain>
    </source>
</reference>
<organism evidence="2 3">
    <name type="scientific">Liquorilactobacillus hordei</name>
    <dbReference type="NCBI Taxonomy" id="468911"/>
    <lineage>
        <taxon>Bacteria</taxon>
        <taxon>Bacillati</taxon>
        <taxon>Bacillota</taxon>
        <taxon>Bacilli</taxon>
        <taxon>Lactobacillales</taxon>
        <taxon>Lactobacillaceae</taxon>
        <taxon>Liquorilactobacillus</taxon>
    </lineage>
</organism>
<dbReference type="Pfam" id="PF06028">
    <property type="entry name" value="DUF915"/>
    <property type="match status" value="1"/>
</dbReference>
<dbReference type="GO" id="GO:0016787">
    <property type="term" value="F:hydrolase activity"/>
    <property type="evidence" value="ECO:0007669"/>
    <property type="project" value="UniProtKB-KW"/>
</dbReference>
<keyword evidence="1" id="KW-1133">Transmembrane helix</keyword>
<accession>A0A3S6QS82</accession>
<keyword evidence="1" id="KW-0812">Transmembrane</keyword>
<name>A0A3S6QS82_9LACO</name>
<dbReference type="Proteomes" id="UP000314960">
    <property type="component" value="Chromosome"/>
</dbReference>
<dbReference type="KEGG" id="lhw:BSQ49_09890"/>
<protein>
    <submittedName>
        <fullName evidence="2">Alpha/beta hydrolase</fullName>
    </submittedName>
</protein>
<dbReference type="EMBL" id="CP018176">
    <property type="protein sequence ID" value="AUJ30913.1"/>
    <property type="molecule type" value="Genomic_DNA"/>
</dbReference>